<feature type="domain" description="General stress protein FMN-binding split barrel" evidence="1">
    <location>
        <begin position="11"/>
        <end position="156"/>
    </location>
</feature>
<dbReference type="Gene3D" id="2.30.110.10">
    <property type="entry name" value="Electron Transport, Fmn-binding Protein, Chain A"/>
    <property type="match status" value="1"/>
</dbReference>
<dbReference type="InterPro" id="IPR038725">
    <property type="entry name" value="YdaG_split_barrel_FMN-bd"/>
</dbReference>
<keyword evidence="3" id="KW-1185">Reference proteome</keyword>
<evidence type="ECO:0000259" key="1">
    <source>
        <dbReference type="Pfam" id="PF16242"/>
    </source>
</evidence>
<proteinExistence type="predicted"/>
<dbReference type="PANTHER" id="PTHR34818">
    <property type="entry name" value="PROTEIN BLI-3"/>
    <property type="match status" value="1"/>
</dbReference>
<dbReference type="SUPFAM" id="SSF50475">
    <property type="entry name" value="FMN-binding split barrel"/>
    <property type="match status" value="1"/>
</dbReference>
<dbReference type="PANTHER" id="PTHR34818:SF1">
    <property type="entry name" value="PROTEIN BLI-3"/>
    <property type="match status" value="1"/>
</dbReference>
<dbReference type="Pfam" id="PF16242">
    <property type="entry name" value="Pyrid_ox_like"/>
    <property type="match status" value="1"/>
</dbReference>
<dbReference type="RefSeq" id="WP_183961301.1">
    <property type="nucleotide sequence ID" value="NZ_JACHHP010000004.1"/>
</dbReference>
<name>A0A7W8G030_9GAMM</name>
<dbReference type="Proteomes" id="UP000521199">
    <property type="component" value="Unassembled WGS sequence"/>
</dbReference>
<comment type="caution">
    <text evidence="2">The sequence shown here is derived from an EMBL/GenBank/DDBJ whole genome shotgun (WGS) entry which is preliminary data.</text>
</comment>
<evidence type="ECO:0000313" key="3">
    <source>
        <dbReference type="Proteomes" id="UP000521199"/>
    </source>
</evidence>
<protein>
    <submittedName>
        <fullName evidence="2">General stress protein 26</fullName>
    </submittedName>
</protein>
<dbReference type="InterPro" id="IPR052917">
    <property type="entry name" value="Stress-Dev_Protein"/>
</dbReference>
<evidence type="ECO:0000313" key="2">
    <source>
        <dbReference type="EMBL" id="MBB5208746.1"/>
    </source>
</evidence>
<dbReference type="InterPro" id="IPR012349">
    <property type="entry name" value="Split_barrel_FMN-bd"/>
</dbReference>
<gene>
    <name evidence="2" type="ORF">HNQ52_002296</name>
</gene>
<dbReference type="AlphaFoldDB" id="A0A7W8G030"/>
<reference evidence="2 3" key="1">
    <citation type="submission" date="2020-08" db="EMBL/GenBank/DDBJ databases">
        <title>Genomic Encyclopedia of Type Strains, Phase IV (KMG-IV): sequencing the most valuable type-strain genomes for metagenomic binning, comparative biology and taxonomic classification.</title>
        <authorList>
            <person name="Goeker M."/>
        </authorList>
    </citation>
    <scope>NUCLEOTIDE SEQUENCE [LARGE SCALE GENOMIC DNA]</scope>
    <source>
        <strain evidence="2 3">DSM 24163</strain>
    </source>
</reference>
<dbReference type="EMBL" id="JACHHP010000004">
    <property type="protein sequence ID" value="MBB5208746.1"/>
    <property type="molecule type" value="Genomic_DNA"/>
</dbReference>
<accession>A0A7W8G030</accession>
<organism evidence="2 3">
    <name type="scientific">Chiayiivirga flava</name>
    <dbReference type="NCBI Taxonomy" id="659595"/>
    <lineage>
        <taxon>Bacteria</taxon>
        <taxon>Pseudomonadati</taxon>
        <taxon>Pseudomonadota</taxon>
        <taxon>Gammaproteobacteria</taxon>
        <taxon>Lysobacterales</taxon>
        <taxon>Lysobacteraceae</taxon>
        <taxon>Chiayiivirga</taxon>
    </lineage>
</organism>
<sequence>MSDRHATTRAEHIRKLAELIKGVDIAMLTTRKADGSLVSRPLGTQEVEFDGDLWFATGADSEKVAEIQADPRVNAAYASKGSNSYVSVAGTATIVRDRAKIDELWSPAMKIFFPGGKDDPNLVLIRVRAESAEYWDGPGSIFGKALYLLVAGVTGEAGSLSDQATIDLKPHRDAAA</sequence>